<dbReference type="Pfam" id="PF03703">
    <property type="entry name" value="bPH_2"/>
    <property type="match status" value="1"/>
</dbReference>
<name>A0A839Q716_MYCIR</name>
<organism evidence="3 4">
    <name type="scientific">Mycolicibacterium iranicum</name>
    <name type="common">Mycobacterium iranicum</name>
    <dbReference type="NCBI Taxonomy" id="912594"/>
    <lineage>
        <taxon>Bacteria</taxon>
        <taxon>Bacillati</taxon>
        <taxon>Actinomycetota</taxon>
        <taxon>Actinomycetes</taxon>
        <taxon>Mycobacteriales</taxon>
        <taxon>Mycobacteriaceae</taxon>
        <taxon>Mycolicibacterium</taxon>
    </lineage>
</organism>
<comment type="caution">
    <text evidence="3">The sequence shown here is derived from an EMBL/GenBank/DDBJ whole genome shotgun (WGS) entry which is preliminary data.</text>
</comment>
<proteinExistence type="predicted"/>
<keyword evidence="1" id="KW-0812">Transmembrane</keyword>
<dbReference type="InterPro" id="IPR005182">
    <property type="entry name" value="YdbS-like_PH"/>
</dbReference>
<evidence type="ECO:0000256" key="1">
    <source>
        <dbReference type="SAM" id="Phobius"/>
    </source>
</evidence>
<dbReference type="Proteomes" id="UP000550501">
    <property type="component" value="Unassembled WGS sequence"/>
</dbReference>
<feature type="transmembrane region" description="Helical" evidence="1">
    <location>
        <begin position="117"/>
        <end position="139"/>
    </location>
</feature>
<dbReference type="PANTHER" id="PTHR37938:SF1">
    <property type="entry name" value="BLL0215 PROTEIN"/>
    <property type="match status" value="1"/>
</dbReference>
<reference evidence="3 4" key="1">
    <citation type="submission" date="2020-08" db="EMBL/GenBank/DDBJ databases">
        <title>The Agave Microbiome: Exploring the role of microbial communities in plant adaptations to desert environments.</title>
        <authorList>
            <person name="Partida-Martinez L.P."/>
        </authorList>
    </citation>
    <scope>NUCLEOTIDE SEQUENCE [LARGE SCALE GENOMIC DNA]</scope>
    <source>
        <strain evidence="3 4">AT2.18</strain>
    </source>
</reference>
<keyword evidence="1" id="KW-1133">Transmembrane helix</keyword>
<protein>
    <submittedName>
        <fullName evidence="3">Membrane protein YdbS with pleckstrin-like domain</fullName>
    </submittedName>
</protein>
<keyword evidence="4" id="KW-1185">Reference proteome</keyword>
<feature type="domain" description="YdbS-like PH" evidence="2">
    <location>
        <begin position="141"/>
        <end position="213"/>
    </location>
</feature>
<evidence type="ECO:0000313" key="4">
    <source>
        <dbReference type="Proteomes" id="UP000550501"/>
    </source>
</evidence>
<gene>
    <name evidence="3" type="ORF">FHR72_002777</name>
</gene>
<dbReference type="EMBL" id="JACHVU010000005">
    <property type="protein sequence ID" value="MBB2991293.1"/>
    <property type="molecule type" value="Genomic_DNA"/>
</dbReference>
<feature type="transmembrane region" description="Helical" evidence="1">
    <location>
        <begin position="84"/>
        <end position="105"/>
    </location>
</feature>
<accession>A0A839Q716</accession>
<sequence>MSRAFMAAPALPRLHGNECTRSMLNTISEWQAVYQRSREEFRSQSEVGAPPSDRQYSAAVGYPENVLARDEHVVLHRHPHWGRLAIPALILIVASAAAAFVAGYVNTLEWEQNAKNIVFGVIAAIWLILVGWLAVWPFLNWWTTHFVITDRRVMYRHGLITRSGIDIPLARINSVEFRHGLVDRIFRTGTLIIESASQDPLEFQDIPRVERVHSLLYHEVFDTLGTEESPS</sequence>
<keyword evidence="1" id="KW-0472">Membrane</keyword>
<evidence type="ECO:0000259" key="2">
    <source>
        <dbReference type="Pfam" id="PF03703"/>
    </source>
</evidence>
<dbReference type="AlphaFoldDB" id="A0A839Q716"/>
<dbReference type="PANTHER" id="PTHR37938">
    <property type="entry name" value="BLL0215 PROTEIN"/>
    <property type="match status" value="1"/>
</dbReference>
<evidence type="ECO:0000313" key="3">
    <source>
        <dbReference type="EMBL" id="MBB2991293.1"/>
    </source>
</evidence>